<keyword evidence="2" id="KW-0378">Hydrolase</keyword>
<feature type="region of interest" description="Disordered" evidence="1">
    <location>
        <begin position="1"/>
        <end position="84"/>
    </location>
</feature>
<dbReference type="EC" id="3.5.4.5" evidence="2"/>
<dbReference type="AlphaFoldDB" id="A0A6J4RV76"/>
<protein>
    <submittedName>
        <fullName evidence="2">Cytidine deaminase</fullName>
        <ecNumber evidence="2">3.5.4.5</ecNumber>
    </submittedName>
</protein>
<gene>
    <name evidence="2" type="ORF">AVDCRST_MAG05-1297</name>
</gene>
<feature type="compositionally biased region" description="Basic residues" evidence="1">
    <location>
        <begin position="33"/>
        <end position="47"/>
    </location>
</feature>
<feature type="non-terminal residue" evidence="2">
    <location>
        <position position="1"/>
    </location>
</feature>
<dbReference type="GO" id="GO:0004126">
    <property type="term" value="F:cytidine deaminase activity"/>
    <property type="evidence" value="ECO:0007669"/>
    <property type="project" value="UniProtKB-EC"/>
</dbReference>
<dbReference type="EMBL" id="CADCVM010000147">
    <property type="protein sequence ID" value="CAA9481928.1"/>
    <property type="molecule type" value="Genomic_DNA"/>
</dbReference>
<name>A0A6J4RV76_9ACTN</name>
<organism evidence="2">
    <name type="scientific">uncultured Rubrobacteraceae bacterium</name>
    <dbReference type="NCBI Taxonomy" id="349277"/>
    <lineage>
        <taxon>Bacteria</taxon>
        <taxon>Bacillati</taxon>
        <taxon>Actinomycetota</taxon>
        <taxon>Rubrobacteria</taxon>
        <taxon>Rubrobacterales</taxon>
        <taxon>Rubrobacteraceae</taxon>
        <taxon>environmental samples</taxon>
    </lineage>
</organism>
<feature type="compositionally biased region" description="Basic residues" evidence="1">
    <location>
        <begin position="53"/>
        <end position="80"/>
    </location>
</feature>
<sequence length="135" mass="15438">DGEDPRRGLPDERGPRGRPDGVRPVQQVPGGGRHPHRGRRRPRRMQRRERLLRPLHLRRKERRYQHGLRRSGRPAHKERRRVQPEHLAVLSVRCLPAVPARVRLRGGCGGGRLGPPAPLPLRGDTAKLFRPGRPV</sequence>
<proteinExistence type="predicted"/>
<evidence type="ECO:0000313" key="2">
    <source>
        <dbReference type="EMBL" id="CAA9481928.1"/>
    </source>
</evidence>
<feature type="compositionally biased region" description="Basic and acidic residues" evidence="1">
    <location>
        <begin position="1"/>
        <end position="21"/>
    </location>
</feature>
<accession>A0A6J4RV76</accession>
<evidence type="ECO:0000256" key="1">
    <source>
        <dbReference type="SAM" id="MobiDB-lite"/>
    </source>
</evidence>
<feature type="non-terminal residue" evidence="2">
    <location>
        <position position="135"/>
    </location>
</feature>
<reference evidence="2" key="1">
    <citation type="submission" date="2020-02" db="EMBL/GenBank/DDBJ databases">
        <authorList>
            <person name="Meier V. D."/>
        </authorList>
    </citation>
    <scope>NUCLEOTIDE SEQUENCE</scope>
    <source>
        <strain evidence="2">AVDCRST_MAG05</strain>
    </source>
</reference>